<evidence type="ECO:0000256" key="12">
    <source>
        <dbReference type="ARBA" id="ARBA00023016"/>
    </source>
</evidence>
<dbReference type="InterPro" id="IPR009003">
    <property type="entry name" value="Peptidase_S1_PA"/>
</dbReference>
<dbReference type="AlphaFoldDB" id="A0A6I6MQA3"/>
<reference evidence="19" key="1">
    <citation type="submission" date="2019-12" db="EMBL/GenBank/DDBJ databases">
        <title>Complete genome of Terracaulis silvestris 0127_4.</title>
        <authorList>
            <person name="Vieira S."/>
            <person name="Riedel T."/>
            <person name="Sproer C."/>
            <person name="Pascual J."/>
            <person name="Boedeker C."/>
            <person name="Overmann J."/>
        </authorList>
    </citation>
    <scope>NUCLEOTIDE SEQUENCE [LARGE SCALE GENOMIC DNA]</scope>
    <source>
        <strain evidence="19">0127_4</strain>
    </source>
</reference>
<evidence type="ECO:0000256" key="10">
    <source>
        <dbReference type="ARBA" id="ARBA00022801"/>
    </source>
</evidence>
<evidence type="ECO:0000256" key="13">
    <source>
        <dbReference type="ARBA" id="ARBA00032850"/>
    </source>
</evidence>
<proteinExistence type="inferred from homology"/>
<dbReference type="PANTHER" id="PTHR22939">
    <property type="entry name" value="SERINE PROTEASE FAMILY S1C HTRA-RELATED"/>
    <property type="match status" value="1"/>
</dbReference>
<feature type="binding site" evidence="15">
    <location>
        <begin position="228"/>
        <end position="230"/>
    </location>
    <ligand>
        <name>substrate</name>
    </ligand>
</feature>
<keyword evidence="19" id="KW-1185">Reference proteome</keyword>
<evidence type="ECO:0000313" key="18">
    <source>
        <dbReference type="EMBL" id="QGZ95576.1"/>
    </source>
</evidence>
<dbReference type="InterPro" id="IPR001940">
    <property type="entry name" value="Peptidase_S1C"/>
</dbReference>
<keyword evidence="10 18" id="KW-0378">Hydrolase</keyword>
<dbReference type="PRINTS" id="PR00834">
    <property type="entry name" value="PROTEASES2C"/>
</dbReference>
<keyword evidence="12" id="KW-0346">Stress response</keyword>
<evidence type="ECO:0000256" key="2">
    <source>
        <dbReference type="ARBA" id="ARBA00004418"/>
    </source>
</evidence>
<evidence type="ECO:0000256" key="5">
    <source>
        <dbReference type="ARBA" id="ARBA00013958"/>
    </source>
</evidence>
<dbReference type="PROSITE" id="PS50106">
    <property type="entry name" value="PDZ"/>
    <property type="match status" value="2"/>
</dbReference>
<dbReference type="NCBIfam" id="TIGR02037">
    <property type="entry name" value="degP_htrA_DO"/>
    <property type="match status" value="1"/>
</dbReference>
<feature type="active site" description="Charge relay system" evidence="14">
    <location>
        <position position="230"/>
    </location>
</feature>
<feature type="active site" description="Charge relay system" evidence="14">
    <location>
        <position position="155"/>
    </location>
</feature>
<dbReference type="InterPro" id="IPR001478">
    <property type="entry name" value="PDZ"/>
</dbReference>
<evidence type="ECO:0000256" key="1">
    <source>
        <dbReference type="ARBA" id="ARBA00001772"/>
    </source>
</evidence>
<dbReference type="EC" id="3.4.21.107" evidence="4"/>
<dbReference type="InterPro" id="IPR011782">
    <property type="entry name" value="Pept_S1C_Do"/>
</dbReference>
<evidence type="ECO:0000256" key="7">
    <source>
        <dbReference type="ARBA" id="ARBA00022729"/>
    </source>
</evidence>
<comment type="subcellular location">
    <subcellularLocation>
        <location evidence="2">Periplasm</location>
    </subcellularLocation>
</comment>
<comment type="catalytic activity">
    <reaction evidence="1">
        <text>Acts on substrates that are at least partially unfolded. The cleavage site P1 residue is normally between a pair of hydrophobic residues, such as Val-|-Val.</text>
        <dbReference type="EC" id="3.4.21.107"/>
    </reaction>
</comment>
<dbReference type="Pfam" id="PF13180">
    <property type="entry name" value="PDZ_2"/>
    <property type="match status" value="2"/>
</dbReference>
<evidence type="ECO:0000259" key="17">
    <source>
        <dbReference type="PROSITE" id="PS50106"/>
    </source>
</evidence>
<feature type="compositionally biased region" description="Low complexity" evidence="16">
    <location>
        <begin position="385"/>
        <end position="399"/>
    </location>
</feature>
<dbReference type="SUPFAM" id="SSF50156">
    <property type="entry name" value="PDZ domain-like"/>
    <property type="match status" value="2"/>
</dbReference>
<feature type="region of interest" description="Disordered" evidence="16">
    <location>
        <begin position="378"/>
        <end position="408"/>
    </location>
</feature>
<dbReference type="GO" id="GO:0042597">
    <property type="term" value="C:periplasmic space"/>
    <property type="evidence" value="ECO:0007669"/>
    <property type="project" value="UniProtKB-SubCell"/>
</dbReference>
<evidence type="ECO:0000256" key="8">
    <source>
        <dbReference type="ARBA" id="ARBA00022737"/>
    </source>
</evidence>
<gene>
    <name evidence="18" type="primary">degP1_2</name>
    <name evidence="18" type="ORF">DSM104635_02426</name>
</gene>
<keyword evidence="11" id="KW-0720">Serine protease</keyword>
<dbReference type="CDD" id="cd10839">
    <property type="entry name" value="cpPDZ1_DegP-like"/>
    <property type="match status" value="1"/>
</dbReference>
<dbReference type="GO" id="GO:0004252">
    <property type="term" value="F:serine-type endopeptidase activity"/>
    <property type="evidence" value="ECO:0007669"/>
    <property type="project" value="InterPro"/>
</dbReference>
<feature type="domain" description="PDZ" evidence="17">
    <location>
        <begin position="274"/>
        <end position="340"/>
    </location>
</feature>
<feature type="region of interest" description="Disordered" evidence="16">
    <location>
        <begin position="73"/>
        <end position="108"/>
    </location>
</feature>
<dbReference type="SMART" id="SM00228">
    <property type="entry name" value="PDZ"/>
    <property type="match status" value="2"/>
</dbReference>
<keyword evidence="8" id="KW-0677">Repeat</keyword>
<dbReference type="PANTHER" id="PTHR22939:SF130">
    <property type="entry name" value="PERIPLASMIC SERINE ENDOPROTEASE DEGP-LIKE-RELATED"/>
    <property type="match status" value="1"/>
</dbReference>
<name>A0A6I6MQA3_9CAUL</name>
<feature type="binding site" evidence="15">
    <location>
        <position position="125"/>
    </location>
    <ligand>
        <name>substrate</name>
    </ligand>
</feature>
<dbReference type="Proteomes" id="UP000431269">
    <property type="component" value="Chromosome"/>
</dbReference>
<evidence type="ECO:0000256" key="11">
    <source>
        <dbReference type="ARBA" id="ARBA00022825"/>
    </source>
</evidence>
<dbReference type="Gene3D" id="2.40.10.120">
    <property type="match status" value="1"/>
</dbReference>
<dbReference type="InterPro" id="IPR036034">
    <property type="entry name" value="PDZ_sf"/>
</dbReference>
<dbReference type="Gene3D" id="2.30.42.10">
    <property type="match status" value="2"/>
</dbReference>
<accession>A0A6I6MQA3</accession>
<sequence length="504" mass="52280">MTFELPVKFLRRTAIASGAAVVLFAGFAGAPALFASAQEINPSAVVPPSGAPMSFADLIERVRPAVVSISVRQRPDAAQGQSQEGLPPGFEEFFRGRPGRPGPAPTSLGSGFFVDQSGVIVTNHHVIEGAEEITIRTSDGRDVQADIVGSDEATDIAVLRVRGGGRYQYVTFDDASHVRVGDWVVAVGNPFGLDGTATAGIVSAMGRRDAGSSAYVDYMQIDAPINRGNSGGPTFDLNGNVIGVNSAIFSPTGGNVGIGFAIPANTANGIVRQLLASGRVTRGWIGVSIQPLDDDIARSLGLEEAQGALVASVVPDGPAARAGIQQGDVILTFDGNRIEDSRDLTQRVGATAIGANSRIEILRNGQRRNLTMRLLERPSEQQLLASATPTPNETPEPEAGTGGGVAQAGLGVSVRPLAQADRARYELTGNEGGLVITQVDPSSDAAQKGIQAGDLILQAGGRAVRTTAELNSAVQTARRAGRPLLLQVDGRTGRRFVAADVGEG</sequence>
<dbReference type="Pfam" id="PF13365">
    <property type="entry name" value="Trypsin_2"/>
    <property type="match status" value="1"/>
</dbReference>
<keyword evidence="9" id="KW-0574">Periplasm</keyword>
<evidence type="ECO:0000256" key="9">
    <source>
        <dbReference type="ARBA" id="ARBA00022764"/>
    </source>
</evidence>
<dbReference type="GO" id="GO:0006508">
    <property type="term" value="P:proteolysis"/>
    <property type="evidence" value="ECO:0007669"/>
    <property type="project" value="UniProtKB-KW"/>
</dbReference>
<keyword evidence="7" id="KW-0732">Signal</keyword>
<dbReference type="EMBL" id="CP047045">
    <property type="protein sequence ID" value="QGZ95576.1"/>
    <property type="molecule type" value="Genomic_DNA"/>
</dbReference>
<dbReference type="SUPFAM" id="SSF50494">
    <property type="entry name" value="Trypsin-like serine proteases"/>
    <property type="match status" value="1"/>
</dbReference>
<evidence type="ECO:0000256" key="15">
    <source>
        <dbReference type="PIRSR" id="PIRSR611782-2"/>
    </source>
</evidence>
<dbReference type="RefSeq" id="WP_158766422.1">
    <property type="nucleotide sequence ID" value="NZ_CP047045.1"/>
</dbReference>
<evidence type="ECO:0000256" key="14">
    <source>
        <dbReference type="PIRSR" id="PIRSR611782-1"/>
    </source>
</evidence>
<protein>
    <recommendedName>
        <fullName evidence="5">Probable periplasmic serine endoprotease DegP-like</fullName>
        <ecNumber evidence="4">3.4.21.107</ecNumber>
    </recommendedName>
    <alternativeName>
        <fullName evidence="13">Protease Do</fullName>
    </alternativeName>
</protein>
<organism evidence="18 19">
    <name type="scientific">Terricaulis silvestris</name>
    <dbReference type="NCBI Taxonomy" id="2686094"/>
    <lineage>
        <taxon>Bacteria</taxon>
        <taxon>Pseudomonadati</taxon>
        <taxon>Pseudomonadota</taxon>
        <taxon>Alphaproteobacteria</taxon>
        <taxon>Caulobacterales</taxon>
        <taxon>Caulobacteraceae</taxon>
        <taxon>Terricaulis</taxon>
    </lineage>
</organism>
<keyword evidence="6 18" id="KW-0645">Protease</keyword>
<evidence type="ECO:0000313" key="19">
    <source>
        <dbReference type="Proteomes" id="UP000431269"/>
    </source>
</evidence>
<evidence type="ECO:0000256" key="6">
    <source>
        <dbReference type="ARBA" id="ARBA00022670"/>
    </source>
</evidence>
<feature type="active site" description="Charge relay system" evidence="14">
    <location>
        <position position="125"/>
    </location>
</feature>
<feature type="binding site" evidence="15">
    <location>
        <position position="155"/>
    </location>
    <ligand>
        <name>substrate</name>
    </ligand>
</feature>
<feature type="domain" description="PDZ" evidence="17">
    <location>
        <begin position="410"/>
        <end position="492"/>
    </location>
</feature>
<evidence type="ECO:0000256" key="3">
    <source>
        <dbReference type="ARBA" id="ARBA00010541"/>
    </source>
</evidence>
<evidence type="ECO:0000256" key="4">
    <source>
        <dbReference type="ARBA" id="ARBA00013035"/>
    </source>
</evidence>
<evidence type="ECO:0000256" key="16">
    <source>
        <dbReference type="SAM" id="MobiDB-lite"/>
    </source>
</evidence>
<comment type="similarity">
    <text evidence="3">Belongs to the peptidase S1C family.</text>
</comment>
<dbReference type="KEGG" id="tsv:DSM104635_02426"/>